<feature type="region of interest" description="Disordered" evidence="1">
    <location>
        <begin position="192"/>
        <end position="246"/>
    </location>
</feature>
<name>A0A1E3P6R6_WICAA</name>
<evidence type="ECO:0000256" key="1">
    <source>
        <dbReference type="SAM" id="MobiDB-lite"/>
    </source>
</evidence>
<dbReference type="STRING" id="683960.A0A1E3P6R6"/>
<keyword evidence="4" id="KW-1185">Reference proteome</keyword>
<accession>A0A1E3P6R6</accession>
<proteinExistence type="predicted"/>
<gene>
    <name evidence="3" type="ORF">WICANDRAFT_61681</name>
</gene>
<organism evidence="3 4">
    <name type="scientific">Wickerhamomyces anomalus (strain ATCC 58044 / CBS 1984 / NCYC 433 / NRRL Y-366-8)</name>
    <name type="common">Yeast</name>
    <name type="synonym">Hansenula anomala</name>
    <dbReference type="NCBI Taxonomy" id="683960"/>
    <lineage>
        <taxon>Eukaryota</taxon>
        <taxon>Fungi</taxon>
        <taxon>Dikarya</taxon>
        <taxon>Ascomycota</taxon>
        <taxon>Saccharomycotina</taxon>
        <taxon>Saccharomycetes</taxon>
        <taxon>Phaffomycetales</taxon>
        <taxon>Wickerhamomycetaceae</taxon>
        <taxon>Wickerhamomyces</taxon>
    </lineage>
</organism>
<dbReference type="RefSeq" id="XP_019040318.1">
    <property type="nucleotide sequence ID" value="XM_019183230.1"/>
</dbReference>
<evidence type="ECO:0000313" key="4">
    <source>
        <dbReference type="Proteomes" id="UP000094112"/>
    </source>
</evidence>
<evidence type="ECO:0000313" key="3">
    <source>
        <dbReference type="EMBL" id="ODQ61111.1"/>
    </source>
</evidence>
<feature type="signal peptide" evidence="2">
    <location>
        <begin position="1"/>
        <end position="17"/>
    </location>
</feature>
<evidence type="ECO:0000256" key="2">
    <source>
        <dbReference type="SAM" id="SignalP"/>
    </source>
</evidence>
<dbReference type="OrthoDB" id="3980599at2759"/>
<feature type="chain" id="PRO_5009133702" description="Secreted protein" evidence="2">
    <location>
        <begin position="18"/>
        <end position="272"/>
    </location>
</feature>
<sequence>MLYKSLLLASLISLSLANPFAEADPLAWADANPYAEAAAEAYAKALAEAMAIAHPDPEAYALAASADDCATIGCHAACGYLIIDGSACSENKTDSYSGPYNTTCLCASDGHFMNRYPSCMECGWTLWKYYGPYVTSALEACSTLSTEPTGTLRCSTTLSQSYTKDANAGCAFGGACVSSSTAGVSNATVTGISNSSSNNTSPSSNGSNGSSVARATSGGDGSTAASSTGSSSGSSASSSASSSGSSSSATNGAQMLVAGTSIFGGLVLALLI</sequence>
<feature type="compositionally biased region" description="Low complexity" evidence="1">
    <location>
        <begin position="193"/>
        <end position="246"/>
    </location>
</feature>
<dbReference type="Proteomes" id="UP000094112">
    <property type="component" value="Unassembled WGS sequence"/>
</dbReference>
<evidence type="ECO:0008006" key="5">
    <source>
        <dbReference type="Google" id="ProtNLM"/>
    </source>
</evidence>
<keyword evidence="2" id="KW-0732">Signal</keyword>
<reference evidence="3 4" key="1">
    <citation type="journal article" date="2016" name="Proc. Natl. Acad. Sci. U.S.A.">
        <title>Comparative genomics of biotechnologically important yeasts.</title>
        <authorList>
            <person name="Riley R."/>
            <person name="Haridas S."/>
            <person name="Wolfe K.H."/>
            <person name="Lopes M.R."/>
            <person name="Hittinger C.T."/>
            <person name="Goeker M."/>
            <person name="Salamov A.A."/>
            <person name="Wisecaver J.H."/>
            <person name="Long T.M."/>
            <person name="Calvey C.H."/>
            <person name="Aerts A.L."/>
            <person name="Barry K.W."/>
            <person name="Choi C."/>
            <person name="Clum A."/>
            <person name="Coughlan A.Y."/>
            <person name="Deshpande S."/>
            <person name="Douglass A.P."/>
            <person name="Hanson S.J."/>
            <person name="Klenk H.-P."/>
            <person name="LaButti K.M."/>
            <person name="Lapidus A."/>
            <person name="Lindquist E.A."/>
            <person name="Lipzen A.M."/>
            <person name="Meier-Kolthoff J.P."/>
            <person name="Ohm R.A."/>
            <person name="Otillar R.P."/>
            <person name="Pangilinan J.L."/>
            <person name="Peng Y."/>
            <person name="Rokas A."/>
            <person name="Rosa C.A."/>
            <person name="Scheuner C."/>
            <person name="Sibirny A.A."/>
            <person name="Slot J.C."/>
            <person name="Stielow J.B."/>
            <person name="Sun H."/>
            <person name="Kurtzman C.P."/>
            <person name="Blackwell M."/>
            <person name="Grigoriev I.V."/>
            <person name="Jeffries T.W."/>
        </authorList>
    </citation>
    <scope>NUCLEOTIDE SEQUENCE [LARGE SCALE GENOMIC DNA]</scope>
    <source>
        <strain evidence="4">ATCC 58044 / CBS 1984 / NCYC 433 / NRRL Y-366-8</strain>
    </source>
</reference>
<dbReference type="EMBL" id="KV454209">
    <property type="protein sequence ID" value="ODQ61111.1"/>
    <property type="molecule type" value="Genomic_DNA"/>
</dbReference>
<dbReference type="GeneID" id="30200476"/>
<protein>
    <recommendedName>
        <fullName evidence="5">Secreted protein</fullName>
    </recommendedName>
</protein>
<dbReference type="AlphaFoldDB" id="A0A1E3P6R6"/>